<organism evidence="2 3">
    <name type="scientific">Steinernema hermaphroditum</name>
    <dbReference type="NCBI Taxonomy" id="289476"/>
    <lineage>
        <taxon>Eukaryota</taxon>
        <taxon>Metazoa</taxon>
        <taxon>Ecdysozoa</taxon>
        <taxon>Nematoda</taxon>
        <taxon>Chromadorea</taxon>
        <taxon>Rhabditida</taxon>
        <taxon>Tylenchina</taxon>
        <taxon>Panagrolaimomorpha</taxon>
        <taxon>Strongyloidoidea</taxon>
        <taxon>Steinernematidae</taxon>
        <taxon>Steinernema</taxon>
    </lineage>
</organism>
<feature type="transmembrane region" description="Helical" evidence="1">
    <location>
        <begin position="246"/>
        <end position="263"/>
    </location>
</feature>
<reference evidence="2" key="1">
    <citation type="submission" date="2023-06" db="EMBL/GenBank/DDBJ databases">
        <title>Genomic analysis of the entomopathogenic nematode Steinernema hermaphroditum.</title>
        <authorList>
            <person name="Schwarz E.M."/>
            <person name="Heppert J.K."/>
            <person name="Baniya A."/>
            <person name="Schwartz H.T."/>
            <person name="Tan C.-H."/>
            <person name="Antoshechkin I."/>
            <person name="Sternberg P.W."/>
            <person name="Goodrich-Blair H."/>
            <person name="Dillman A.R."/>
        </authorList>
    </citation>
    <scope>NUCLEOTIDE SEQUENCE</scope>
    <source>
        <strain evidence="2">PS9179</strain>
        <tissue evidence="2">Whole animal</tissue>
    </source>
</reference>
<feature type="transmembrane region" description="Helical" evidence="1">
    <location>
        <begin position="78"/>
        <end position="99"/>
    </location>
</feature>
<keyword evidence="1" id="KW-1133">Transmembrane helix</keyword>
<protein>
    <submittedName>
        <fullName evidence="2">Uncharacterized protein</fullName>
    </submittedName>
</protein>
<feature type="transmembrane region" description="Helical" evidence="1">
    <location>
        <begin position="205"/>
        <end position="226"/>
    </location>
</feature>
<sequence length="286" mass="32253">MDFFHAAVGVLYLFTSSALLILNFLLFTVLCRYKEYRKGPYVIAKSISVCCMIQLISFVVGGAMTIANSTLNFYVDRIFGIAVEAGWFPYVGLSLTLAVDRLMIFTASNFGLLRARIIRVLIIASWLIGLGALITLCLPGFGYTYNSPEGRFGWSYYRGRRGAAVLADVELYYDLAIIVIILVIYLFIVFYFLKGKLSLTKCSSIEVRIFVIAIVSYVYEIIFVIWSFTAPSLFRSRVAMRVALNLSWILDAGMFALVTVLLSKKARRRLNEMLMGKPTKVVVFKI</sequence>
<evidence type="ECO:0000313" key="3">
    <source>
        <dbReference type="Proteomes" id="UP001175271"/>
    </source>
</evidence>
<dbReference type="SUPFAM" id="SSF81321">
    <property type="entry name" value="Family A G protein-coupled receptor-like"/>
    <property type="match status" value="1"/>
</dbReference>
<dbReference type="EMBL" id="JAUCMV010000003">
    <property type="protein sequence ID" value="KAK0407994.1"/>
    <property type="molecule type" value="Genomic_DNA"/>
</dbReference>
<gene>
    <name evidence="2" type="ORF">QR680_003710</name>
</gene>
<evidence type="ECO:0000313" key="2">
    <source>
        <dbReference type="EMBL" id="KAK0407994.1"/>
    </source>
</evidence>
<keyword evidence="3" id="KW-1185">Reference proteome</keyword>
<keyword evidence="1" id="KW-0812">Transmembrane</keyword>
<accession>A0AA39HNJ3</accession>
<feature type="transmembrane region" description="Helical" evidence="1">
    <location>
        <begin position="42"/>
        <end position="66"/>
    </location>
</feature>
<evidence type="ECO:0000256" key="1">
    <source>
        <dbReference type="SAM" id="Phobius"/>
    </source>
</evidence>
<keyword evidence="1" id="KW-0472">Membrane</keyword>
<name>A0AA39HNJ3_9BILA</name>
<dbReference type="Gene3D" id="1.20.1070.10">
    <property type="entry name" value="Rhodopsin 7-helix transmembrane proteins"/>
    <property type="match status" value="1"/>
</dbReference>
<dbReference type="Proteomes" id="UP001175271">
    <property type="component" value="Unassembled WGS sequence"/>
</dbReference>
<feature type="transmembrane region" description="Helical" evidence="1">
    <location>
        <begin position="6"/>
        <end position="30"/>
    </location>
</feature>
<proteinExistence type="predicted"/>
<dbReference type="AlphaFoldDB" id="A0AA39HNJ3"/>
<feature type="transmembrane region" description="Helical" evidence="1">
    <location>
        <begin position="120"/>
        <end position="145"/>
    </location>
</feature>
<comment type="caution">
    <text evidence="2">The sequence shown here is derived from an EMBL/GenBank/DDBJ whole genome shotgun (WGS) entry which is preliminary data.</text>
</comment>
<feature type="transmembrane region" description="Helical" evidence="1">
    <location>
        <begin position="171"/>
        <end position="193"/>
    </location>
</feature>